<evidence type="ECO:0000256" key="4">
    <source>
        <dbReference type="ARBA" id="ARBA00023015"/>
    </source>
</evidence>
<dbReference type="CDD" id="cd00018">
    <property type="entry name" value="AP2"/>
    <property type="match status" value="1"/>
</dbReference>
<feature type="domain" description="AP2/ERF" evidence="10">
    <location>
        <begin position="102"/>
        <end position="160"/>
    </location>
</feature>
<evidence type="ECO:0000256" key="9">
    <source>
        <dbReference type="SAM" id="MobiDB-lite"/>
    </source>
</evidence>
<dbReference type="PANTHER" id="PTHR12850">
    <property type="entry name" value="40S RIBOSOMAL PROTEIN S25"/>
    <property type="match status" value="1"/>
</dbReference>
<dbReference type="InterPro" id="IPR001471">
    <property type="entry name" value="AP2/ERF_dom"/>
</dbReference>
<evidence type="ECO:0000256" key="7">
    <source>
        <dbReference type="ARBA" id="ARBA00023242"/>
    </source>
</evidence>
<keyword evidence="6" id="KW-0804">Transcription</keyword>
<keyword evidence="4" id="KW-0805">Transcription regulation</keyword>
<dbReference type="InterPro" id="IPR036955">
    <property type="entry name" value="AP2/ERF_dom_sf"/>
</dbReference>
<dbReference type="Proteomes" id="UP000249390">
    <property type="component" value="Unassembled WGS sequence"/>
</dbReference>
<dbReference type="PROSITE" id="PS51032">
    <property type="entry name" value="AP2_ERF"/>
    <property type="match status" value="1"/>
</dbReference>
<evidence type="ECO:0000256" key="8">
    <source>
        <dbReference type="ARBA" id="ARBA00023274"/>
    </source>
</evidence>
<evidence type="ECO:0000256" key="3">
    <source>
        <dbReference type="ARBA" id="ARBA00022980"/>
    </source>
</evidence>
<dbReference type="Pfam" id="PF03297">
    <property type="entry name" value="Ribosomal_S25"/>
    <property type="match status" value="1"/>
</dbReference>
<feature type="region of interest" description="Disordered" evidence="9">
    <location>
        <begin position="84"/>
        <end position="106"/>
    </location>
</feature>
<gene>
    <name evidence="11" type="ORF">DM860_007078</name>
</gene>
<protein>
    <recommendedName>
        <fullName evidence="10">AP2/ERF domain-containing protein</fullName>
    </recommendedName>
</protein>
<keyword evidence="5" id="KW-0238">DNA-binding</keyword>
<evidence type="ECO:0000259" key="10">
    <source>
        <dbReference type="PROSITE" id="PS51032"/>
    </source>
</evidence>
<feature type="region of interest" description="Disordered" evidence="9">
    <location>
        <begin position="177"/>
        <end position="196"/>
    </location>
</feature>
<sequence>MCSSKNIRVNSTTKCLELEKIPPPLSKPAKSGGSGGKQKKKKKQKWSKGKQKEKVNNMVLFDKATYDKLVSDAAKYKLITPSVLSEHHRVNERPNKRQRKNPYRGIRQQPYGEWVVEIRDPRKRIRARLGTFNTAEEGARAYDREAWKNQRRESQGATKQWSGWWRPKMCRRSRVVSNGYVGGDSGVDGSGDLVQS</sequence>
<dbReference type="GO" id="GO:0003677">
    <property type="term" value="F:DNA binding"/>
    <property type="evidence" value="ECO:0007669"/>
    <property type="project" value="UniProtKB-KW"/>
</dbReference>
<evidence type="ECO:0000256" key="2">
    <source>
        <dbReference type="ARBA" id="ARBA00009106"/>
    </source>
</evidence>
<organism evidence="11 12">
    <name type="scientific">Cuscuta australis</name>
    <dbReference type="NCBI Taxonomy" id="267555"/>
    <lineage>
        <taxon>Eukaryota</taxon>
        <taxon>Viridiplantae</taxon>
        <taxon>Streptophyta</taxon>
        <taxon>Embryophyta</taxon>
        <taxon>Tracheophyta</taxon>
        <taxon>Spermatophyta</taxon>
        <taxon>Magnoliopsida</taxon>
        <taxon>eudicotyledons</taxon>
        <taxon>Gunneridae</taxon>
        <taxon>Pentapetalae</taxon>
        <taxon>asterids</taxon>
        <taxon>lamiids</taxon>
        <taxon>Solanales</taxon>
        <taxon>Convolvulaceae</taxon>
        <taxon>Cuscuteae</taxon>
        <taxon>Cuscuta</taxon>
        <taxon>Cuscuta subgen. Grammica</taxon>
        <taxon>Cuscuta sect. Cleistogrammica</taxon>
    </lineage>
</organism>
<dbReference type="EMBL" id="NQVE01000027">
    <property type="protein sequence ID" value="RAL53406.1"/>
    <property type="molecule type" value="Genomic_DNA"/>
</dbReference>
<feature type="compositionally biased region" description="Basic residues" evidence="9">
    <location>
        <begin position="37"/>
        <end position="49"/>
    </location>
</feature>
<dbReference type="Gene3D" id="3.30.730.10">
    <property type="entry name" value="AP2/ERF domain"/>
    <property type="match status" value="1"/>
</dbReference>
<proteinExistence type="inferred from homology"/>
<dbReference type="GO" id="GO:0005840">
    <property type="term" value="C:ribosome"/>
    <property type="evidence" value="ECO:0007669"/>
    <property type="project" value="UniProtKB-KW"/>
</dbReference>
<accession>A0A328E7N7</accession>
<evidence type="ECO:0000313" key="11">
    <source>
        <dbReference type="EMBL" id="RAL53406.1"/>
    </source>
</evidence>
<dbReference type="InterPro" id="IPR016177">
    <property type="entry name" value="DNA-bd_dom_sf"/>
</dbReference>
<reference evidence="11 12" key="1">
    <citation type="submission" date="2018-06" db="EMBL/GenBank/DDBJ databases">
        <title>The Genome of Cuscuta australis (Dodder) Provides Insight into the Evolution of Plant Parasitism.</title>
        <authorList>
            <person name="Liu H."/>
        </authorList>
    </citation>
    <scope>NUCLEOTIDE SEQUENCE [LARGE SCALE GENOMIC DNA]</scope>
    <source>
        <strain evidence="12">cv. Yunnan</strain>
        <tissue evidence="11">Vines</tissue>
    </source>
</reference>
<dbReference type="InterPro" id="IPR004977">
    <property type="entry name" value="Ribosomal_eS25"/>
</dbReference>
<feature type="compositionally biased region" description="Gly residues" evidence="9">
    <location>
        <begin position="180"/>
        <end position="189"/>
    </location>
</feature>
<dbReference type="AlphaFoldDB" id="A0A328E7N7"/>
<evidence type="ECO:0000256" key="1">
    <source>
        <dbReference type="ARBA" id="ARBA00004123"/>
    </source>
</evidence>
<comment type="subcellular location">
    <subcellularLocation>
        <location evidence="1">Nucleus</location>
    </subcellularLocation>
</comment>
<dbReference type="GO" id="GO:0005634">
    <property type="term" value="C:nucleus"/>
    <property type="evidence" value="ECO:0007669"/>
    <property type="project" value="UniProtKB-SubCell"/>
</dbReference>
<evidence type="ECO:0000313" key="12">
    <source>
        <dbReference type="Proteomes" id="UP000249390"/>
    </source>
</evidence>
<dbReference type="SMART" id="SM00380">
    <property type="entry name" value="AP2"/>
    <property type="match status" value="1"/>
</dbReference>
<dbReference type="PRINTS" id="PR00367">
    <property type="entry name" value="ETHRSPELEMNT"/>
</dbReference>
<dbReference type="SUPFAM" id="SSF54171">
    <property type="entry name" value="DNA-binding domain"/>
    <property type="match status" value="1"/>
</dbReference>
<name>A0A328E7N7_9ASTE</name>
<feature type="compositionally biased region" description="Basic and acidic residues" evidence="9">
    <location>
        <begin position="85"/>
        <end position="95"/>
    </location>
</feature>
<keyword evidence="7" id="KW-0539">Nucleus</keyword>
<dbReference type="GO" id="GO:0003700">
    <property type="term" value="F:DNA-binding transcription factor activity"/>
    <property type="evidence" value="ECO:0007669"/>
    <property type="project" value="InterPro"/>
</dbReference>
<keyword evidence="3" id="KW-0689">Ribosomal protein</keyword>
<evidence type="ECO:0000256" key="5">
    <source>
        <dbReference type="ARBA" id="ARBA00023125"/>
    </source>
</evidence>
<comment type="similarity">
    <text evidence="2">Belongs to the eukaryotic ribosomal protein eS25 family.</text>
</comment>
<keyword evidence="12" id="KW-1185">Reference proteome</keyword>
<dbReference type="GO" id="GO:1990904">
    <property type="term" value="C:ribonucleoprotein complex"/>
    <property type="evidence" value="ECO:0007669"/>
    <property type="project" value="UniProtKB-KW"/>
</dbReference>
<evidence type="ECO:0000256" key="6">
    <source>
        <dbReference type="ARBA" id="ARBA00023163"/>
    </source>
</evidence>
<keyword evidence="8" id="KW-0687">Ribonucleoprotein</keyword>
<comment type="caution">
    <text evidence="11">The sequence shown here is derived from an EMBL/GenBank/DDBJ whole genome shotgun (WGS) entry which is preliminary data.</text>
</comment>
<feature type="region of interest" description="Disordered" evidence="9">
    <location>
        <begin position="18"/>
        <end position="54"/>
    </location>
</feature>
<dbReference type="Gene3D" id="3.30.63.20">
    <property type="match status" value="1"/>
</dbReference>